<dbReference type="NCBIfam" id="TIGR00041">
    <property type="entry name" value="DTMP_kinase"/>
    <property type="match status" value="1"/>
</dbReference>
<feature type="domain" description="Thymidylate kinase-like" evidence="9">
    <location>
        <begin position="7"/>
        <end position="197"/>
    </location>
</feature>
<dbReference type="SUPFAM" id="SSF52540">
    <property type="entry name" value="P-loop containing nucleoside triphosphate hydrolases"/>
    <property type="match status" value="1"/>
</dbReference>
<proteinExistence type="inferred from homology"/>
<keyword evidence="3 8" id="KW-0545">Nucleotide biosynthesis</keyword>
<accession>A0ABT3N9I4</accession>
<dbReference type="InterPro" id="IPR018094">
    <property type="entry name" value="Thymidylate_kinase"/>
</dbReference>
<dbReference type="InterPro" id="IPR018095">
    <property type="entry name" value="Thymidylate_kin_CS"/>
</dbReference>
<evidence type="ECO:0000256" key="4">
    <source>
        <dbReference type="ARBA" id="ARBA00022741"/>
    </source>
</evidence>
<feature type="binding site" evidence="8">
    <location>
        <begin position="7"/>
        <end position="14"/>
    </location>
    <ligand>
        <name>ATP</name>
        <dbReference type="ChEBI" id="CHEBI:30616"/>
    </ligand>
</feature>
<keyword evidence="5 8" id="KW-0418">Kinase</keyword>
<protein>
    <recommendedName>
        <fullName evidence="8">Thymidylate kinase</fullName>
        <ecNumber evidence="8">2.7.4.9</ecNumber>
    </recommendedName>
    <alternativeName>
        <fullName evidence="8">dTMP kinase</fullName>
    </alternativeName>
</protein>
<dbReference type="Pfam" id="PF02223">
    <property type="entry name" value="Thymidylate_kin"/>
    <property type="match status" value="1"/>
</dbReference>
<evidence type="ECO:0000256" key="3">
    <source>
        <dbReference type="ARBA" id="ARBA00022727"/>
    </source>
</evidence>
<comment type="caution">
    <text evidence="10">The sequence shown here is derived from an EMBL/GenBank/DDBJ whole genome shotgun (WGS) entry which is preliminary data.</text>
</comment>
<evidence type="ECO:0000256" key="6">
    <source>
        <dbReference type="ARBA" id="ARBA00022840"/>
    </source>
</evidence>
<evidence type="ECO:0000256" key="1">
    <source>
        <dbReference type="ARBA" id="ARBA00009776"/>
    </source>
</evidence>
<dbReference type="RefSeq" id="WP_265424532.1">
    <property type="nucleotide sequence ID" value="NZ_JAPFPW010000006.1"/>
</dbReference>
<dbReference type="CDD" id="cd01672">
    <property type="entry name" value="TMPK"/>
    <property type="match status" value="1"/>
</dbReference>
<comment type="similarity">
    <text evidence="1 8">Belongs to the thymidylate kinase family.</text>
</comment>
<evidence type="ECO:0000256" key="8">
    <source>
        <dbReference type="HAMAP-Rule" id="MF_00165"/>
    </source>
</evidence>
<dbReference type="PANTHER" id="PTHR10344:SF4">
    <property type="entry name" value="UMP-CMP KINASE 2, MITOCHONDRIAL"/>
    <property type="match status" value="1"/>
</dbReference>
<dbReference type="GO" id="GO:0004798">
    <property type="term" value="F:dTMP kinase activity"/>
    <property type="evidence" value="ECO:0007669"/>
    <property type="project" value="UniProtKB-EC"/>
</dbReference>
<evidence type="ECO:0000256" key="5">
    <source>
        <dbReference type="ARBA" id="ARBA00022777"/>
    </source>
</evidence>
<dbReference type="InterPro" id="IPR039430">
    <property type="entry name" value="Thymidylate_kin-like_dom"/>
</dbReference>
<sequence>MLITLCGGEGAGKSTQVRRLSEKLEQKGYRVVVTREPGGTAIGRKIRALLLDPANRAMVADTELFLYAADRAQHLAEVVRPALKEGKIVISDRFADSTTVYQGVARGLDPERIQRVHELVLQGLLPDITFLLDLLPEEGLSRALSQANQGTRSLDEMRFEQESLDFHRRIRQGFLALAAKETNRFCCLDAMQPQETLTDTMLLVIEERMQSRKN</sequence>
<gene>
    <name evidence="8 10" type="primary">tmk</name>
    <name evidence="10" type="ORF">OOT00_06650</name>
</gene>
<evidence type="ECO:0000313" key="10">
    <source>
        <dbReference type="EMBL" id="MCW7753662.1"/>
    </source>
</evidence>
<dbReference type="EC" id="2.7.4.9" evidence="8"/>
<dbReference type="PROSITE" id="PS01331">
    <property type="entry name" value="THYMIDYLATE_KINASE"/>
    <property type="match status" value="1"/>
</dbReference>
<name>A0ABT3N9I4_9BACT</name>
<keyword evidence="2 8" id="KW-0808">Transferase</keyword>
<evidence type="ECO:0000259" key="9">
    <source>
        <dbReference type="Pfam" id="PF02223"/>
    </source>
</evidence>
<dbReference type="InterPro" id="IPR027417">
    <property type="entry name" value="P-loop_NTPase"/>
</dbReference>
<keyword evidence="4 8" id="KW-0547">Nucleotide-binding</keyword>
<evidence type="ECO:0000256" key="7">
    <source>
        <dbReference type="ARBA" id="ARBA00048743"/>
    </source>
</evidence>
<dbReference type="Gene3D" id="3.40.50.300">
    <property type="entry name" value="P-loop containing nucleotide triphosphate hydrolases"/>
    <property type="match status" value="1"/>
</dbReference>
<reference evidence="10 11" key="1">
    <citation type="submission" date="2022-11" db="EMBL/GenBank/DDBJ databases">
        <title>Desulfobotulus tamanensis H1 sp. nov. - anaerobic, alkaliphilic, sulphate reducing bacterium isolated from terrestrial mud volcano.</title>
        <authorList>
            <person name="Frolova A."/>
            <person name="Merkel A.Y."/>
            <person name="Slobodkin A.I."/>
        </authorList>
    </citation>
    <scope>NUCLEOTIDE SEQUENCE [LARGE SCALE GENOMIC DNA]</scope>
    <source>
        <strain evidence="10 11">H1</strain>
    </source>
</reference>
<dbReference type="Proteomes" id="UP001209681">
    <property type="component" value="Unassembled WGS sequence"/>
</dbReference>
<keyword evidence="11" id="KW-1185">Reference proteome</keyword>
<keyword evidence="6 8" id="KW-0067">ATP-binding</keyword>
<comment type="function">
    <text evidence="8">Phosphorylation of dTMP to form dTDP in both de novo and salvage pathways of dTTP synthesis.</text>
</comment>
<evidence type="ECO:0000313" key="11">
    <source>
        <dbReference type="Proteomes" id="UP001209681"/>
    </source>
</evidence>
<evidence type="ECO:0000256" key="2">
    <source>
        <dbReference type="ARBA" id="ARBA00022679"/>
    </source>
</evidence>
<dbReference type="EMBL" id="JAPFPW010000006">
    <property type="protein sequence ID" value="MCW7753662.1"/>
    <property type="molecule type" value="Genomic_DNA"/>
</dbReference>
<dbReference type="PANTHER" id="PTHR10344">
    <property type="entry name" value="THYMIDYLATE KINASE"/>
    <property type="match status" value="1"/>
</dbReference>
<dbReference type="HAMAP" id="MF_00165">
    <property type="entry name" value="Thymidylate_kinase"/>
    <property type="match status" value="1"/>
</dbReference>
<comment type="catalytic activity">
    <reaction evidence="7 8">
        <text>dTMP + ATP = dTDP + ADP</text>
        <dbReference type="Rhea" id="RHEA:13517"/>
        <dbReference type="ChEBI" id="CHEBI:30616"/>
        <dbReference type="ChEBI" id="CHEBI:58369"/>
        <dbReference type="ChEBI" id="CHEBI:63528"/>
        <dbReference type="ChEBI" id="CHEBI:456216"/>
        <dbReference type="EC" id="2.7.4.9"/>
    </reaction>
</comment>
<organism evidence="10 11">
    <name type="scientific">Desulfobotulus pelophilus</name>
    <dbReference type="NCBI Taxonomy" id="2823377"/>
    <lineage>
        <taxon>Bacteria</taxon>
        <taxon>Pseudomonadati</taxon>
        <taxon>Thermodesulfobacteriota</taxon>
        <taxon>Desulfobacteria</taxon>
        <taxon>Desulfobacterales</taxon>
        <taxon>Desulfobacteraceae</taxon>
        <taxon>Desulfobotulus</taxon>
    </lineage>
</organism>